<evidence type="ECO:0000313" key="6">
    <source>
        <dbReference type="Proteomes" id="UP001595896"/>
    </source>
</evidence>
<evidence type="ECO:0000313" key="5">
    <source>
        <dbReference type="EMBL" id="MFC4735654.1"/>
    </source>
</evidence>
<dbReference type="InterPro" id="IPR007863">
    <property type="entry name" value="Peptidase_M16_C"/>
</dbReference>
<keyword evidence="6" id="KW-1185">Reference proteome</keyword>
<feature type="domain" description="Peptidase M16 N-terminal" evidence="3">
    <location>
        <begin position="12"/>
        <end position="158"/>
    </location>
</feature>
<protein>
    <submittedName>
        <fullName evidence="5">M16 family metallopeptidase</fullName>
    </submittedName>
</protein>
<proteinExistence type="inferred from homology"/>
<name>A0ABV9NUS0_9BACI</name>
<dbReference type="Pfam" id="PF05193">
    <property type="entry name" value="Peptidase_M16_C"/>
    <property type="match status" value="1"/>
</dbReference>
<gene>
    <name evidence="5" type="ORF">ACFO4L_03550</name>
</gene>
<dbReference type="EMBL" id="JBHSGK010000003">
    <property type="protein sequence ID" value="MFC4735654.1"/>
    <property type="molecule type" value="Genomic_DNA"/>
</dbReference>
<dbReference type="InterPro" id="IPR001431">
    <property type="entry name" value="Pept_M16_Zn_BS"/>
</dbReference>
<comment type="similarity">
    <text evidence="1 2">Belongs to the peptidase M16 family.</text>
</comment>
<dbReference type="InterPro" id="IPR011765">
    <property type="entry name" value="Pept_M16_N"/>
</dbReference>
<evidence type="ECO:0000256" key="1">
    <source>
        <dbReference type="ARBA" id="ARBA00007261"/>
    </source>
</evidence>
<dbReference type="SUPFAM" id="SSF63411">
    <property type="entry name" value="LuxS/MPP-like metallohydrolase"/>
    <property type="match status" value="2"/>
</dbReference>
<dbReference type="Proteomes" id="UP001595896">
    <property type="component" value="Unassembled WGS sequence"/>
</dbReference>
<feature type="domain" description="Peptidase M16 C-terminal" evidence="4">
    <location>
        <begin position="165"/>
        <end position="337"/>
    </location>
</feature>
<dbReference type="Pfam" id="PF00675">
    <property type="entry name" value="Peptidase_M16"/>
    <property type="match status" value="1"/>
</dbReference>
<comment type="caution">
    <text evidence="5">The sequence shown here is derived from an EMBL/GenBank/DDBJ whole genome shotgun (WGS) entry which is preliminary data.</text>
</comment>
<dbReference type="InterPro" id="IPR050361">
    <property type="entry name" value="MPP/UQCRC_Complex"/>
</dbReference>
<dbReference type="PANTHER" id="PTHR11851:SF49">
    <property type="entry name" value="MITOCHONDRIAL-PROCESSING PEPTIDASE SUBUNIT ALPHA"/>
    <property type="match status" value="1"/>
</dbReference>
<dbReference type="RefSeq" id="WP_377908277.1">
    <property type="nucleotide sequence ID" value="NZ_JBHSGK010000003.1"/>
</dbReference>
<evidence type="ECO:0000259" key="4">
    <source>
        <dbReference type="Pfam" id="PF05193"/>
    </source>
</evidence>
<accession>A0ABV9NUS0</accession>
<dbReference type="PANTHER" id="PTHR11851">
    <property type="entry name" value="METALLOPROTEASE"/>
    <property type="match status" value="1"/>
</dbReference>
<evidence type="ECO:0000259" key="3">
    <source>
        <dbReference type="Pfam" id="PF00675"/>
    </source>
</evidence>
<organism evidence="5 6">
    <name type="scientific">Bacillus daqingensis</name>
    <dbReference type="NCBI Taxonomy" id="872396"/>
    <lineage>
        <taxon>Bacteria</taxon>
        <taxon>Bacillati</taxon>
        <taxon>Bacillota</taxon>
        <taxon>Bacilli</taxon>
        <taxon>Bacillales</taxon>
        <taxon>Bacillaceae</taxon>
        <taxon>Bacillus</taxon>
    </lineage>
</organism>
<dbReference type="InterPro" id="IPR011249">
    <property type="entry name" value="Metalloenz_LuxS/M16"/>
</dbReference>
<reference evidence="6" key="1">
    <citation type="journal article" date="2019" name="Int. J. Syst. Evol. Microbiol.">
        <title>The Global Catalogue of Microorganisms (GCM) 10K type strain sequencing project: providing services to taxonomists for standard genome sequencing and annotation.</title>
        <authorList>
            <consortium name="The Broad Institute Genomics Platform"/>
            <consortium name="The Broad Institute Genome Sequencing Center for Infectious Disease"/>
            <person name="Wu L."/>
            <person name="Ma J."/>
        </authorList>
    </citation>
    <scope>NUCLEOTIDE SEQUENCE [LARGE SCALE GENOMIC DNA]</scope>
    <source>
        <strain evidence="6">JCM 12165</strain>
    </source>
</reference>
<evidence type="ECO:0000256" key="2">
    <source>
        <dbReference type="RuleBase" id="RU004447"/>
    </source>
</evidence>
<dbReference type="PROSITE" id="PS00143">
    <property type="entry name" value="INSULINASE"/>
    <property type="match status" value="1"/>
</dbReference>
<dbReference type="Gene3D" id="3.30.830.10">
    <property type="entry name" value="Metalloenzyme, LuxS/M16 peptidase-like"/>
    <property type="match status" value="2"/>
</dbReference>
<sequence>MEKRTLSNNVRLVLERDTSIRSVSAGIWLSTGSRFEQPEENGSAHFIEHMLFKGTKHKSASEIAEAFDAMGGYVNAMTSKEYTAYYAKILDTHASSAVALLTEMFFESRFDADEMEKEKQVVLEEIHMYDDTPDDLVHEMLAEAAYGNHPIAAPILGTEETLASFNESRLRDFMRRHYGGERLVISIAGNFTEELVEQVTEAFTNSAHHGEPLTLEKPQFQGNVLTKKKKTEQAHLCFGYEGVSLTDDAIYSAVLLNNVLGGNMSSRLFQEIREERGLAYAVYSMHEAFRDTGLLTIYAGTHEKHLNETVDIIKRVTNDVKENGLTEKELANAKEQLKGNLLLSLESSSSRMNRNAKNELFLGRSLPIDEMVQAIDAVSMQTIQRTARLILHDNPAVSLVSTAGSLPDSLRNRTAVEC</sequence>